<dbReference type="SUPFAM" id="SSF54292">
    <property type="entry name" value="2Fe-2S ferredoxin-like"/>
    <property type="match status" value="1"/>
</dbReference>
<dbReference type="InterPro" id="IPR002888">
    <property type="entry name" value="2Fe-2S-bd"/>
</dbReference>
<dbReference type="InterPro" id="IPR012675">
    <property type="entry name" value="Beta-grasp_dom_sf"/>
</dbReference>
<dbReference type="InterPro" id="IPR001041">
    <property type="entry name" value="2Fe-2S_ferredoxin-type"/>
</dbReference>
<dbReference type="Gene3D" id="1.10.150.120">
    <property type="entry name" value="[2Fe-2S]-binding domain"/>
    <property type="match status" value="1"/>
</dbReference>
<dbReference type="InterPro" id="IPR036010">
    <property type="entry name" value="2Fe-2S_ferredoxin-like_sf"/>
</dbReference>
<evidence type="ECO:0000313" key="8">
    <source>
        <dbReference type="Proteomes" id="UP000282957"/>
    </source>
</evidence>
<dbReference type="OrthoDB" id="7375656at2"/>
<dbReference type="RefSeq" id="WP_127789514.1">
    <property type="nucleotide sequence ID" value="NZ_SACL01000009.1"/>
</dbReference>
<reference evidence="7 8" key="1">
    <citation type="submission" date="2019-01" db="EMBL/GenBank/DDBJ databases">
        <authorList>
            <person name="Chen W.-M."/>
        </authorList>
    </citation>
    <scope>NUCLEOTIDE SEQUENCE [LARGE SCALE GENOMIC DNA]</scope>
    <source>
        <strain evidence="7 8">CCP-6</strain>
    </source>
</reference>
<dbReference type="EMBL" id="SACL01000009">
    <property type="protein sequence ID" value="RVT91767.1"/>
    <property type="molecule type" value="Genomic_DNA"/>
</dbReference>
<name>A0A437M248_9PROT</name>
<evidence type="ECO:0000313" key="7">
    <source>
        <dbReference type="EMBL" id="RVT91767.1"/>
    </source>
</evidence>
<keyword evidence="4" id="KW-0408">Iron</keyword>
<feature type="domain" description="2Fe-2S ferredoxin-type" evidence="6">
    <location>
        <begin position="1"/>
        <end position="76"/>
    </location>
</feature>
<keyword evidence="2" id="KW-0479">Metal-binding</keyword>
<keyword evidence="5" id="KW-0411">Iron-sulfur</keyword>
<evidence type="ECO:0000259" key="6">
    <source>
        <dbReference type="PROSITE" id="PS51085"/>
    </source>
</evidence>
<evidence type="ECO:0000256" key="5">
    <source>
        <dbReference type="ARBA" id="ARBA00023014"/>
    </source>
</evidence>
<dbReference type="Pfam" id="PF00111">
    <property type="entry name" value="Fer2"/>
    <property type="match status" value="1"/>
</dbReference>
<dbReference type="Gene3D" id="3.10.20.30">
    <property type="match status" value="1"/>
</dbReference>
<dbReference type="SUPFAM" id="SSF47741">
    <property type="entry name" value="CO dehydrogenase ISP C-domain like"/>
    <property type="match status" value="1"/>
</dbReference>
<evidence type="ECO:0000256" key="2">
    <source>
        <dbReference type="ARBA" id="ARBA00022723"/>
    </source>
</evidence>
<dbReference type="Pfam" id="PF01799">
    <property type="entry name" value="Fer2_2"/>
    <property type="match status" value="1"/>
</dbReference>
<dbReference type="GO" id="GO:0016491">
    <property type="term" value="F:oxidoreductase activity"/>
    <property type="evidence" value="ECO:0007669"/>
    <property type="project" value="UniProtKB-KW"/>
</dbReference>
<sequence>MVKLTVNGTEHEFSGDPDMPLLWYLRDIQGLTGTKFGCGQALCGACTVHLDGAAVRSCQTPVAAAEGSSVTTIEGLSPDGNHPVQVAWRELNVAQCGYCQTGQMMQAAALLKDMPNPTDDQIDDQMTGNICRCGTYTRIRAAIHQAARLQEAAR</sequence>
<evidence type="ECO:0000256" key="1">
    <source>
        <dbReference type="ARBA" id="ARBA00022714"/>
    </source>
</evidence>
<dbReference type="PANTHER" id="PTHR44379:SF2">
    <property type="entry name" value="BLR6218 PROTEIN"/>
    <property type="match status" value="1"/>
</dbReference>
<dbReference type="CDD" id="cd00207">
    <property type="entry name" value="fer2"/>
    <property type="match status" value="1"/>
</dbReference>
<keyword evidence="1" id="KW-0001">2Fe-2S</keyword>
<dbReference type="Proteomes" id="UP000282957">
    <property type="component" value="Unassembled WGS sequence"/>
</dbReference>
<keyword evidence="8" id="KW-1185">Reference proteome</keyword>
<dbReference type="GO" id="GO:0046872">
    <property type="term" value="F:metal ion binding"/>
    <property type="evidence" value="ECO:0007669"/>
    <property type="project" value="UniProtKB-KW"/>
</dbReference>
<dbReference type="InterPro" id="IPR006058">
    <property type="entry name" value="2Fe2S_fd_BS"/>
</dbReference>
<protein>
    <submittedName>
        <fullName evidence="7">(2Fe-2S)-binding protein</fullName>
    </submittedName>
</protein>
<dbReference type="PROSITE" id="PS51085">
    <property type="entry name" value="2FE2S_FER_2"/>
    <property type="match status" value="1"/>
</dbReference>
<dbReference type="PANTHER" id="PTHR44379">
    <property type="entry name" value="OXIDOREDUCTASE WITH IRON-SULFUR SUBUNIT"/>
    <property type="match status" value="1"/>
</dbReference>
<evidence type="ECO:0000256" key="3">
    <source>
        <dbReference type="ARBA" id="ARBA00023002"/>
    </source>
</evidence>
<dbReference type="PROSITE" id="PS00197">
    <property type="entry name" value="2FE2S_FER_1"/>
    <property type="match status" value="1"/>
</dbReference>
<dbReference type="GO" id="GO:0051537">
    <property type="term" value="F:2 iron, 2 sulfur cluster binding"/>
    <property type="evidence" value="ECO:0007669"/>
    <property type="project" value="UniProtKB-KW"/>
</dbReference>
<comment type="caution">
    <text evidence="7">The sequence shown here is derived from an EMBL/GenBank/DDBJ whole genome shotgun (WGS) entry which is preliminary data.</text>
</comment>
<proteinExistence type="predicted"/>
<keyword evidence="3" id="KW-0560">Oxidoreductase</keyword>
<dbReference type="FunFam" id="3.10.20.30:FF:000020">
    <property type="entry name" value="Xanthine dehydrogenase iron-sulfur subunit"/>
    <property type="match status" value="1"/>
</dbReference>
<gene>
    <name evidence="7" type="ORF">EOD42_20835</name>
</gene>
<accession>A0A437M248</accession>
<organism evidence="7 8">
    <name type="scientific">Rhodovarius crocodyli</name>
    <dbReference type="NCBI Taxonomy" id="1979269"/>
    <lineage>
        <taxon>Bacteria</taxon>
        <taxon>Pseudomonadati</taxon>
        <taxon>Pseudomonadota</taxon>
        <taxon>Alphaproteobacteria</taxon>
        <taxon>Acetobacterales</taxon>
        <taxon>Roseomonadaceae</taxon>
        <taxon>Rhodovarius</taxon>
    </lineage>
</organism>
<dbReference type="InterPro" id="IPR051452">
    <property type="entry name" value="Diverse_Oxidoreductases"/>
</dbReference>
<evidence type="ECO:0000256" key="4">
    <source>
        <dbReference type="ARBA" id="ARBA00023004"/>
    </source>
</evidence>
<dbReference type="AlphaFoldDB" id="A0A437M248"/>
<dbReference type="InterPro" id="IPR036884">
    <property type="entry name" value="2Fe-2S-bd_dom_sf"/>
</dbReference>